<evidence type="ECO:0000313" key="4">
    <source>
        <dbReference type="EMBL" id="CAB3933203.1"/>
    </source>
</evidence>
<evidence type="ECO:0000256" key="1">
    <source>
        <dbReference type="ARBA" id="ARBA00006987"/>
    </source>
</evidence>
<proteinExistence type="inferred from homology"/>
<sequence length="338" mass="34959">MIPLFKHLVRGRNVLAAGLLAATASAASAAYPERAVTLVVTYPPGGTVDVVARLIGPRLAAELGQPVVIENRGGAGGMIGGAVVAKAKPDGYTLMLDASNHAQNPALHSKMQFDTLTAFAPVSLLLRVPNVLVVTPSYEVQTVADLIKLGQPGAKEHVYFASAGPGSAQHLAGELFNLLAKTQLQHVAYKGGGPAMIDVMSGQVPVMFASMGSAWQHVKNGKLRAVAVGGLERSRTAPDLPTIAESGVPGYETYEWNAVFAPAGTPPEIVDHVSNALAKVLKEPAIAAQLAGIGAEPIGSTPAETGHLPPRRDRQMATRRAGSRPGAGLSGAGHRSRL</sequence>
<organism evidence="4 5">
    <name type="scientific">Achromobacter insolitus</name>
    <dbReference type="NCBI Taxonomy" id="217204"/>
    <lineage>
        <taxon>Bacteria</taxon>
        <taxon>Pseudomonadati</taxon>
        <taxon>Pseudomonadota</taxon>
        <taxon>Betaproteobacteria</taxon>
        <taxon>Burkholderiales</taxon>
        <taxon>Alcaligenaceae</taxon>
        <taxon>Achromobacter</taxon>
    </lineage>
</organism>
<feature type="chain" id="PRO_5028975873" description="LacI family transcriptional regulator" evidence="3">
    <location>
        <begin position="30"/>
        <end position="338"/>
    </location>
</feature>
<dbReference type="SUPFAM" id="SSF53850">
    <property type="entry name" value="Periplasmic binding protein-like II"/>
    <property type="match status" value="1"/>
</dbReference>
<dbReference type="Gene3D" id="3.40.190.150">
    <property type="entry name" value="Bordetella uptake gene, domain 1"/>
    <property type="match status" value="1"/>
</dbReference>
<evidence type="ECO:0008006" key="6">
    <source>
        <dbReference type="Google" id="ProtNLM"/>
    </source>
</evidence>
<keyword evidence="3" id="KW-0732">Signal</keyword>
<evidence type="ECO:0000256" key="2">
    <source>
        <dbReference type="SAM" id="MobiDB-lite"/>
    </source>
</evidence>
<name>A0A6S7FAK7_9BURK</name>
<dbReference type="Gene3D" id="3.40.190.10">
    <property type="entry name" value="Periplasmic binding protein-like II"/>
    <property type="match status" value="1"/>
</dbReference>
<dbReference type="Pfam" id="PF03401">
    <property type="entry name" value="TctC"/>
    <property type="match status" value="1"/>
</dbReference>
<dbReference type="AlphaFoldDB" id="A0A6S7FAK7"/>
<evidence type="ECO:0000256" key="3">
    <source>
        <dbReference type="SAM" id="SignalP"/>
    </source>
</evidence>
<feature type="signal peptide" evidence="3">
    <location>
        <begin position="1"/>
        <end position="29"/>
    </location>
</feature>
<accession>A0A6S7FAK7</accession>
<dbReference type="InterPro" id="IPR005064">
    <property type="entry name" value="BUG"/>
</dbReference>
<dbReference type="CDD" id="cd13578">
    <property type="entry name" value="PBP2_Bug27"/>
    <property type="match status" value="1"/>
</dbReference>
<comment type="similarity">
    <text evidence="1">Belongs to the UPF0065 (bug) family.</text>
</comment>
<dbReference type="Proteomes" id="UP000494183">
    <property type="component" value="Unassembled WGS sequence"/>
</dbReference>
<dbReference type="PANTHER" id="PTHR42928">
    <property type="entry name" value="TRICARBOXYLATE-BINDING PROTEIN"/>
    <property type="match status" value="1"/>
</dbReference>
<gene>
    <name evidence="4" type="ORF">LMG6000_03109</name>
</gene>
<feature type="region of interest" description="Disordered" evidence="2">
    <location>
        <begin position="296"/>
        <end position="338"/>
    </location>
</feature>
<protein>
    <recommendedName>
        <fullName evidence="6">LacI family transcriptional regulator</fullName>
    </recommendedName>
</protein>
<reference evidence="4 5" key="1">
    <citation type="submission" date="2020-04" db="EMBL/GenBank/DDBJ databases">
        <authorList>
            <person name="De Canck E."/>
        </authorList>
    </citation>
    <scope>NUCLEOTIDE SEQUENCE [LARGE SCALE GENOMIC DNA]</scope>
    <source>
        <strain evidence="4 5">LMG 6000</strain>
    </source>
</reference>
<keyword evidence="5" id="KW-1185">Reference proteome</keyword>
<dbReference type="InterPro" id="IPR042100">
    <property type="entry name" value="Bug_dom1"/>
</dbReference>
<dbReference type="PANTHER" id="PTHR42928:SF5">
    <property type="entry name" value="BLR1237 PROTEIN"/>
    <property type="match status" value="1"/>
</dbReference>
<dbReference type="EMBL" id="CADILH010000005">
    <property type="protein sequence ID" value="CAB3933203.1"/>
    <property type="molecule type" value="Genomic_DNA"/>
</dbReference>
<evidence type="ECO:0000313" key="5">
    <source>
        <dbReference type="Proteomes" id="UP000494183"/>
    </source>
</evidence>
<dbReference type="PIRSF" id="PIRSF017082">
    <property type="entry name" value="YflP"/>
    <property type="match status" value="1"/>
</dbReference>